<gene>
    <name evidence="1" type="ORF">E2C01_035049</name>
</gene>
<evidence type="ECO:0000313" key="2">
    <source>
        <dbReference type="Proteomes" id="UP000324222"/>
    </source>
</evidence>
<organism evidence="1 2">
    <name type="scientific">Portunus trituberculatus</name>
    <name type="common">Swimming crab</name>
    <name type="synonym">Neptunus trituberculatus</name>
    <dbReference type="NCBI Taxonomy" id="210409"/>
    <lineage>
        <taxon>Eukaryota</taxon>
        <taxon>Metazoa</taxon>
        <taxon>Ecdysozoa</taxon>
        <taxon>Arthropoda</taxon>
        <taxon>Crustacea</taxon>
        <taxon>Multicrustacea</taxon>
        <taxon>Malacostraca</taxon>
        <taxon>Eumalacostraca</taxon>
        <taxon>Eucarida</taxon>
        <taxon>Decapoda</taxon>
        <taxon>Pleocyemata</taxon>
        <taxon>Brachyura</taxon>
        <taxon>Eubrachyura</taxon>
        <taxon>Portunoidea</taxon>
        <taxon>Portunidae</taxon>
        <taxon>Portuninae</taxon>
        <taxon>Portunus</taxon>
    </lineage>
</organism>
<name>A0A5B7F7E2_PORTR</name>
<dbReference type="Proteomes" id="UP000324222">
    <property type="component" value="Unassembled WGS sequence"/>
</dbReference>
<accession>A0A5B7F7E2</accession>
<dbReference type="AlphaFoldDB" id="A0A5B7F7E2"/>
<comment type="caution">
    <text evidence="1">The sequence shown here is derived from an EMBL/GenBank/DDBJ whole genome shotgun (WGS) entry which is preliminary data.</text>
</comment>
<evidence type="ECO:0000313" key="1">
    <source>
        <dbReference type="EMBL" id="MPC41457.1"/>
    </source>
</evidence>
<reference evidence="1 2" key="1">
    <citation type="submission" date="2019-05" db="EMBL/GenBank/DDBJ databases">
        <title>Another draft genome of Portunus trituberculatus and its Hox gene families provides insights of decapod evolution.</title>
        <authorList>
            <person name="Jeong J.-H."/>
            <person name="Song I."/>
            <person name="Kim S."/>
            <person name="Choi T."/>
            <person name="Kim D."/>
            <person name="Ryu S."/>
            <person name="Kim W."/>
        </authorList>
    </citation>
    <scope>NUCLEOTIDE SEQUENCE [LARGE SCALE GENOMIC DNA]</scope>
    <source>
        <tissue evidence="1">Muscle</tissue>
    </source>
</reference>
<dbReference type="EMBL" id="VSRR010005064">
    <property type="protein sequence ID" value="MPC41457.1"/>
    <property type="molecule type" value="Genomic_DNA"/>
</dbReference>
<sequence>MTVFVTLTSNTNERNTVRPTLWCGLLWVWGKHLTDLVHSRSVGSAVRAASPTYFCNPLPTEWAPHMPSEKVLPVEMRDPPSRQAFLHLETFKYLVLAGNVWDAGPYWRAAHGSPLKPRQAPPLTDKHCGATTFTTTWGPTLPFC</sequence>
<protein>
    <submittedName>
        <fullName evidence="1">Uncharacterized protein</fullName>
    </submittedName>
</protein>
<keyword evidence="2" id="KW-1185">Reference proteome</keyword>
<proteinExistence type="predicted"/>